<dbReference type="Proteomes" id="UP000828390">
    <property type="component" value="Unassembled WGS sequence"/>
</dbReference>
<proteinExistence type="predicted"/>
<organism evidence="2 3">
    <name type="scientific">Dreissena polymorpha</name>
    <name type="common">Zebra mussel</name>
    <name type="synonym">Mytilus polymorpha</name>
    <dbReference type="NCBI Taxonomy" id="45954"/>
    <lineage>
        <taxon>Eukaryota</taxon>
        <taxon>Metazoa</taxon>
        <taxon>Spiralia</taxon>
        <taxon>Lophotrochozoa</taxon>
        <taxon>Mollusca</taxon>
        <taxon>Bivalvia</taxon>
        <taxon>Autobranchia</taxon>
        <taxon>Heteroconchia</taxon>
        <taxon>Euheterodonta</taxon>
        <taxon>Imparidentia</taxon>
        <taxon>Neoheterodontei</taxon>
        <taxon>Myida</taxon>
        <taxon>Dreissenoidea</taxon>
        <taxon>Dreissenidae</taxon>
        <taxon>Dreissena</taxon>
    </lineage>
</organism>
<reference evidence="2" key="2">
    <citation type="submission" date="2020-11" db="EMBL/GenBank/DDBJ databases">
        <authorList>
            <person name="McCartney M.A."/>
            <person name="Auch B."/>
            <person name="Kono T."/>
            <person name="Mallez S."/>
            <person name="Becker A."/>
            <person name="Gohl D.M."/>
            <person name="Silverstein K.A.T."/>
            <person name="Koren S."/>
            <person name="Bechman K.B."/>
            <person name="Herman A."/>
            <person name="Abrahante J.E."/>
            <person name="Garbe J."/>
        </authorList>
    </citation>
    <scope>NUCLEOTIDE SEQUENCE</scope>
    <source>
        <strain evidence="2">Duluth1</strain>
        <tissue evidence="2">Whole animal</tissue>
    </source>
</reference>
<gene>
    <name evidence="2" type="ORF">DPMN_137413</name>
</gene>
<evidence type="ECO:0000256" key="1">
    <source>
        <dbReference type="SAM" id="Phobius"/>
    </source>
</evidence>
<accession>A0A9D4G1S4</accession>
<keyword evidence="1" id="KW-0472">Membrane</keyword>
<dbReference type="AlphaFoldDB" id="A0A9D4G1S4"/>
<name>A0A9D4G1S4_DREPO</name>
<keyword evidence="3" id="KW-1185">Reference proteome</keyword>
<reference evidence="2" key="1">
    <citation type="journal article" date="2019" name="bioRxiv">
        <title>The Genome of the Zebra Mussel, Dreissena polymorpha: A Resource for Invasive Species Research.</title>
        <authorList>
            <person name="McCartney M.A."/>
            <person name="Auch B."/>
            <person name="Kono T."/>
            <person name="Mallez S."/>
            <person name="Zhang Y."/>
            <person name="Obille A."/>
            <person name="Becker A."/>
            <person name="Abrahante J.E."/>
            <person name="Garbe J."/>
            <person name="Badalamenti J.P."/>
            <person name="Herman A."/>
            <person name="Mangelson H."/>
            <person name="Liachko I."/>
            <person name="Sullivan S."/>
            <person name="Sone E.D."/>
            <person name="Koren S."/>
            <person name="Silverstein K.A.T."/>
            <person name="Beckman K.B."/>
            <person name="Gohl D.M."/>
        </authorList>
    </citation>
    <scope>NUCLEOTIDE SEQUENCE</scope>
    <source>
        <strain evidence="2">Duluth1</strain>
        <tissue evidence="2">Whole animal</tissue>
    </source>
</reference>
<protein>
    <submittedName>
        <fullName evidence="2">Uncharacterized protein</fullName>
    </submittedName>
</protein>
<evidence type="ECO:0000313" key="2">
    <source>
        <dbReference type="EMBL" id="KAH3809050.1"/>
    </source>
</evidence>
<feature type="transmembrane region" description="Helical" evidence="1">
    <location>
        <begin position="38"/>
        <end position="57"/>
    </location>
</feature>
<feature type="transmembrane region" description="Helical" evidence="1">
    <location>
        <begin position="12"/>
        <end position="32"/>
    </location>
</feature>
<comment type="caution">
    <text evidence="2">The sequence shown here is derived from an EMBL/GenBank/DDBJ whole genome shotgun (WGS) entry which is preliminary data.</text>
</comment>
<sequence>MIEVDVEVGHALIHRAVLFHVIIMIIIDHHGNDTQGDVIPVIAVLALGVVTLLDLGITGIKVVHKLH</sequence>
<dbReference type="EMBL" id="JAIWYP010000006">
    <property type="protein sequence ID" value="KAH3809050.1"/>
    <property type="molecule type" value="Genomic_DNA"/>
</dbReference>
<evidence type="ECO:0000313" key="3">
    <source>
        <dbReference type="Proteomes" id="UP000828390"/>
    </source>
</evidence>
<keyword evidence="1" id="KW-0812">Transmembrane</keyword>
<keyword evidence="1" id="KW-1133">Transmembrane helix</keyword>